<gene>
    <name evidence="1" type="ORF">LCGC14_1098210</name>
</gene>
<protein>
    <submittedName>
        <fullName evidence="1">Uncharacterized protein</fullName>
    </submittedName>
</protein>
<reference evidence="1" key="1">
    <citation type="journal article" date="2015" name="Nature">
        <title>Complex archaea that bridge the gap between prokaryotes and eukaryotes.</title>
        <authorList>
            <person name="Spang A."/>
            <person name="Saw J.H."/>
            <person name="Jorgensen S.L."/>
            <person name="Zaremba-Niedzwiedzka K."/>
            <person name="Martijn J."/>
            <person name="Lind A.E."/>
            <person name="van Eijk R."/>
            <person name="Schleper C."/>
            <person name="Guy L."/>
            <person name="Ettema T.J."/>
        </authorList>
    </citation>
    <scope>NUCLEOTIDE SEQUENCE</scope>
</reference>
<dbReference type="EMBL" id="LAZR01004930">
    <property type="protein sequence ID" value="KKN04342.1"/>
    <property type="molecule type" value="Genomic_DNA"/>
</dbReference>
<proteinExistence type="predicted"/>
<name>A0A0F9MY52_9ZZZZ</name>
<dbReference type="AlphaFoldDB" id="A0A0F9MY52"/>
<feature type="non-terminal residue" evidence="1">
    <location>
        <position position="38"/>
    </location>
</feature>
<organism evidence="1">
    <name type="scientific">marine sediment metagenome</name>
    <dbReference type="NCBI Taxonomy" id="412755"/>
    <lineage>
        <taxon>unclassified sequences</taxon>
        <taxon>metagenomes</taxon>
        <taxon>ecological metagenomes</taxon>
    </lineage>
</organism>
<sequence length="38" mass="4331">MVITAMCYLQRIRGMSSIYARLRPCGGFRLPVMHAALF</sequence>
<evidence type="ECO:0000313" key="1">
    <source>
        <dbReference type="EMBL" id="KKN04342.1"/>
    </source>
</evidence>
<accession>A0A0F9MY52</accession>
<comment type="caution">
    <text evidence="1">The sequence shown here is derived from an EMBL/GenBank/DDBJ whole genome shotgun (WGS) entry which is preliminary data.</text>
</comment>